<dbReference type="Proteomes" id="UP000007755">
    <property type="component" value="Unassembled WGS sequence"/>
</dbReference>
<gene>
    <name evidence="1" type="ORF">G5I_13687</name>
</gene>
<protein>
    <submittedName>
        <fullName evidence="1">Uncharacterized protein</fullName>
    </submittedName>
</protein>
<name>F4X5P8_ACREC</name>
<keyword evidence="2" id="KW-1185">Reference proteome</keyword>
<dbReference type="EMBL" id="GL888730">
    <property type="protein sequence ID" value="EGI58253.1"/>
    <property type="molecule type" value="Genomic_DNA"/>
</dbReference>
<proteinExistence type="predicted"/>
<organism evidence="2">
    <name type="scientific">Acromyrmex echinatior</name>
    <name type="common">Panamanian leafcutter ant</name>
    <name type="synonym">Acromyrmex octospinosus echinatior</name>
    <dbReference type="NCBI Taxonomy" id="103372"/>
    <lineage>
        <taxon>Eukaryota</taxon>
        <taxon>Metazoa</taxon>
        <taxon>Ecdysozoa</taxon>
        <taxon>Arthropoda</taxon>
        <taxon>Hexapoda</taxon>
        <taxon>Insecta</taxon>
        <taxon>Pterygota</taxon>
        <taxon>Neoptera</taxon>
        <taxon>Endopterygota</taxon>
        <taxon>Hymenoptera</taxon>
        <taxon>Apocrita</taxon>
        <taxon>Aculeata</taxon>
        <taxon>Formicoidea</taxon>
        <taxon>Formicidae</taxon>
        <taxon>Myrmicinae</taxon>
        <taxon>Acromyrmex</taxon>
    </lineage>
</organism>
<evidence type="ECO:0000313" key="2">
    <source>
        <dbReference type="Proteomes" id="UP000007755"/>
    </source>
</evidence>
<sequence length="122" mass="13149">MVPNQSAANRDSSPANYSTAYTPSLEVLEKPATLNTIAREVMGRTIPSGSISMLNLLNEKSLTKIAENAGQQICASLSLWLEFTFIRDVKLHHTLGKAYWKNHTTGTTGLGGSSPHHRGGSP</sequence>
<accession>F4X5P8</accession>
<evidence type="ECO:0000313" key="1">
    <source>
        <dbReference type="EMBL" id="EGI58253.1"/>
    </source>
</evidence>
<dbReference type="InParanoid" id="F4X5P8"/>
<dbReference type="AlphaFoldDB" id="F4X5P8"/>
<reference evidence="1" key="1">
    <citation type="submission" date="2011-02" db="EMBL/GenBank/DDBJ databases">
        <title>The genome of the leaf-cutting ant Acromyrmex echinatior suggests key adaptations to social evolution and fungus farming.</title>
        <authorList>
            <person name="Nygaard S."/>
            <person name="Zhang G."/>
        </authorList>
    </citation>
    <scope>NUCLEOTIDE SEQUENCE</scope>
</reference>